<dbReference type="Proteomes" id="UP000093796">
    <property type="component" value="Unassembled WGS sequence"/>
</dbReference>
<protein>
    <submittedName>
        <fullName evidence="1">Uncharacterized protein</fullName>
    </submittedName>
</protein>
<name>A0A1A0D1R8_ACEPA</name>
<accession>A0A1A0D1R8</accession>
<sequence>MATDIQHPIAAYGNILIILLPFGKELRQKVIGHIANTEGRACHTHIATDGRNGTANTAEDPAAIRRLARKQVFQA</sequence>
<proteinExistence type="predicted"/>
<dbReference type="EMBL" id="LYUD01000124">
    <property type="protein sequence ID" value="OAZ69005.1"/>
    <property type="molecule type" value="Genomic_DNA"/>
</dbReference>
<dbReference type="AlphaFoldDB" id="A0A1A0D1R8"/>
<evidence type="ECO:0000313" key="2">
    <source>
        <dbReference type="Proteomes" id="UP000093796"/>
    </source>
</evidence>
<organism evidence="1 2">
    <name type="scientific">Acetobacter pasteurianus</name>
    <name type="common">Acetobacter turbidans</name>
    <dbReference type="NCBI Taxonomy" id="438"/>
    <lineage>
        <taxon>Bacteria</taxon>
        <taxon>Pseudomonadati</taxon>
        <taxon>Pseudomonadota</taxon>
        <taxon>Alphaproteobacteria</taxon>
        <taxon>Acetobacterales</taxon>
        <taxon>Acetobacteraceae</taxon>
        <taxon>Acetobacter</taxon>
    </lineage>
</organism>
<gene>
    <name evidence="1" type="ORF">SRCM100623_02311</name>
</gene>
<reference evidence="1 2" key="1">
    <citation type="submission" date="2016-05" db="EMBL/GenBank/DDBJ databases">
        <title>Genome sequencing of Acetobacter pasteurianus strain SRCM100623.</title>
        <authorList>
            <person name="Song Y.R."/>
        </authorList>
    </citation>
    <scope>NUCLEOTIDE SEQUENCE [LARGE SCALE GENOMIC DNA]</scope>
    <source>
        <strain evidence="1 2">SRCM100623</strain>
    </source>
</reference>
<evidence type="ECO:0000313" key="1">
    <source>
        <dbReference type="EMBL" id="OAZ69005.1"/>
    </source>
</evidence>
<comment type="caution">
    <text evidence="1">The sequence shown here is derived from an EMBL/GenBank/DDBJ whole genome shotgun (WGS) entry which is preliminary data.</text>
</comment>